<evidence type="ECO:0000313" key="6">
    <source>
        <dbReference type="EMBL" id="KAG7174764.1"/>
    </source>
</evidence>
<dbReference type="AlphaFoldDB" id="A0A8J5TDX4"/>
<dbReference type="InterPro" id="IPR052667">
    <property type="entry name" value="E3_ubiquitin-ligase_RING"/>
</dbReference>
<dbReference type="PROSITE" id="PS50089">
    <property type="entry name" value="ZF_RING_2"/>
    <property type="match status" value="1"/>
</dbReference>
<dbReference type="PANTHER" id="PTHR47156">
    <property type="entry name" value="PROTEIN CBG20824"/>
    <property type="match status" value="1"/>
</dbReference>
<keyword evidence="3" id="KW-0862">Zinc</keyword>
<reference evidence="6" key="1">
    <citation type="journal article" date="2021" name="Sci. Adv.">
        <title>The American lobster genome reveals insights on longevity, neural, and immune adaptations.</title>
        <authorList>
            <person name="Polinski J.M."/>
            <person name="Zimin A.V."/>
            <person name="Clark K.F."/>
            <person name="Kohn A.B."/>
            <person name="Sadowski N."/>
            <person name="Timp W."/>
            <person name="Ptitsyn A."/>
            <person name="Khanna P."/>
            <person name="Romanova D.Y."/>
            <person name="Williams P."/>
            <person name="Greenwood S.J."/>
            <person name="Moroz L.L."/>
            <person name="Walt D.R."/>
            <person name="Bodnar A.G."/>
        </authorList>
    </citation>
    <scope>NUCLEOTIDE SEQUENCE</scope>
    <source>
        <strain evidence="6">GMGI-L3</strain>
    </source>
</reference>
<protein>
    <submittedName>
        <fullName evidence="6">E3 ubiquitin-protein ligase TRIM11-like</fullName>
    </submittedName>
</protein>
<dbReference type="PROSITE" id="PS00518">
    <property type="entry name" value="ZF_RING_1"/>
    <property type="match status" value="1"/>
</dbReference>
<dbReference type="PANTHER" id="PTHR47156:SF6">
    <property type="entry name" value="C2H2-TYPE DOMAIN-CONTAINING PROTEIN-RELATED"/>
    <property type="match status" value="1"/>
</dbReference>
<dbReference type="EMBL" id="JAHLQT010007025">
    <property type="protein sequence ID" value="KAG7174764.1"/>
    <property type="molecule type" value="Genomic_DNA"/>
</dbReference>
<comment type="caution">
    <text evidence="6">The sequence shown here is derived from an EMBL/GenBank/DDBJ whole genome shotgun (WGS) entry which is preliminary data.</text>
</comment>
<feature type="domain" description="RING-type" evidence="5">
    <location>
        <begin position="8"/>
        <end position="49"/>
    </location>
</feature>
<evidence type="ECO:0000256" key="2">
    <source>
        <dbReference type="ARBA" id="ARBA00022771"/>
    </source>
</evidence>
<dbReference type="GO" id="GO:0008270">
    <property type="term" value="F:zinc ion binding"/>
    <property type="evidence" value="ECO:0007669"/>
    <property type="project" value="UniProtKB-KW"/>
</dbReference>
<proteinExistence type="predicted"/>
<evidence type="ECO:0000259" key="5">
    <source>
        <dbReference type="PROSITE" id="PS50089"/>
    </source>
</evidence>
<dbReference type="OrthoDB" id="6382793at2759"/>
<organism evidence="6 7">
    <name type="scientific">Homarus americanus</name>
    <name type="common">American lobster</name>
    <dbReference type="NCBI Taxonomy" id="6706"/>
    <lineage>
        <taxon>Eukaryota</taxon>
        <taxon>Metazoa</taxon>
        <taxon>Ecdysozoa</taxon>
        <taxon>Arthropoda</taxon>
        <taxon>Crustacea</taxon>
        <taxon>Multicrustacea</taxon>
        <taxon>Malacostraca</taxon>
        <taxon>Eumalacostraca</taxon>
        <taxon>Eucarida</taxon>
        <taxon>Decapoda</taxon>
        <taxon>Pleocyemata</taxon>
        <taxon>Astacidea</taxon>
        <taxon>Nephropoidea</taxon>
        <taxon>Nephropidae</taxon>
        <taxon>Homarus</taxon>
    </lineage>
</organism>
<dbReference type="Pfam" id="PF13639">
    <property type="entry name" value="zf-RING_2"/>
    <property type="match status" value="1"/>
</dbReference>
<name>A0A8J5TDX4_HOMAM</name>
<dbReference type="Proteomes" id="UP000747542">
    <property type="component" value="Unassembled WGS sequence"/>
</dbReference>
<dbReference type="InterPro" id="IPR001841">
    <property type="entry name" value="Znf_RING"/>
</dbReference>
<keyword evidence="1" id="KW-0479">Metal-binding</keyword>
<evidence type="ECO:0000256" key="3">
    <source>
        <dbReference type="ARBA" id="ARBA00022833"/>
    </source>
</evidence>
<keyword evidence="2 4" id="KW-0863">Zinc-finger</keyword>
<dbReference type="SMART" id="SM00184">
    <property type="entry name" value="RING"/>
    <property type="match status" value="1"/>
</dbReference>
<evidence type="ECO:0000313" key="7">
    <source>
        <dbReference type="Proteomes" id="UP000747542"/>
    </source>
</evidence>
<accession>A0A8J5TDX4</accession>
<sequence length="265" mass="29855">MQAEDFCCGVCEEQYGDNRPPRILTCGHSLCTFCVQQIFTRDSRCPECRARITVSKGKDPPVNFELLRLARSFGKVQAEQQKGCQVLEGKPGQDPDAGECKAHGSRLLFICCKCYKWVCRNCLVVDHRQPPLGQCNIMTFSQAMFEAKNNNKSNTSSLLQKITQMKVRLSRTKSFLLLKEREHKKEIAKLLEEVHDIPHKVDEVNNHLKTLDSCPAVLKATQNCVDQAQTLEELKASTETANARSDSTNLLLDQAQQLVKKVCPT</sequence>
<gene>
    <name evidence="6" type="ORF">Hamer_G018079</name>
</gene>
<keyword evidence="7" id="KW-1185">Reference proteome</keyword>
<evidence type="ECO:0000256" key="4">
    <source>
        <dbReference type="PROSITE-ProRule" id="PRU00175"/>
    </source>
</evidence>
<dbReference type="InterPro" id="IPR017907">
    <property type="entry name" value="Znf_RING_CS"/>
</dbReference>
<evidence type="ECO:0000256" key="1">
    <source>
        <dbReference type="ARBA" id="ARBA00022723"/>
    </source>
</evidence>